<dbReference type="GO" id="GO:0003735">
    <property type="term" value="F:structural constituent of ribosome"/>
    <property type="evidence" value="ECO:0007669"/>
    <property type="project" value="TreeGrafter"/>
</dbReference>
<feature type="domain" description="S1 motif" evidence="4">
    <location>
        <begin position="107"/>
        <end position="175"/>
    </location>
</feature>
<dbReference type="SMART" id="SM00316">
    <property type="entry name" value="S1"/>
    <property type="match status" value="4"/>
</dbReference>
<dbReference type="PROSITE" id="PS50126">
    <property type="entry name" value="S1"/>
    <property type="match status" value="4"/>
</dbReference>
<dbReference type="Proteomes" id="UP000176583">
    <property type="component" value="Unassembled WGS sequence"/>
</dbReference>
<feature type="domain" description="S1 motif" evidence="4">
    <location>
        <begin position="281"/>
        <end position="342"/>
    </location>
</feature>
<dbReference type="Pfam" id="PF00575">
    <property type="entry name" value="S1"/>
    <property type="match status" value="4"/>
</dbReference>
<dbReference type="PANTHER" id="PTHR10724">
    <property type="entry name" value="30S RIBOSOMAL PROTEIN S1"/>
    <property type="match status" value="1"/>
</dbReference>
<evidence type="ECO:0000256" key="3">
    <source>
        <dbReference type="ARBA" id="ARBA00023274"/>
    </source>
</evidence>
<name>A0A1F4UL72_UNCKA</name>
<reference evidence="5 6" key="1">
    <citation type="journal article" date="2016" name="Nat. Commun.">
        <title>Thousands of microbial genomes shed light on interconnected biogeochemical processes in an aquifer system.</title>
        <authorList>
            <person name="Anantharaman K."/>
            <person name="Brown C.T."/>
            <person name="Hug L.A."/>
            <person name="Sharon I."/>
            <person name="Castelle C.J."/>
            <person name="Probst A.J."/>
            <person name="Thomas B.C."/>
            <person name="Singh A."/>
            <person name="Wilkins M.J."/>
            <person name="Karaoz U."/>
            <person name="Brodie E.L."/>
            <person name="Williams K.H."/>
            <person name="Hubbard S.S."/>
            <person name="Banfield J.F."/>
        </authorList>
    </citation>
    <scope>NUCLEOTIDE SEQUENCE [LARGE SCALE GENOMIC DNA]</scope>
</reference>
<comment type="caution">
    <text evidence="5">The sequence shown here is derived from an EMBL/GenBank/DDBJ whole genome shotgun (WGS) entry which is preliminary data.</text>
</comment>
<evidence type="ECO:0000256" key="1">
    <source>
        <dbReference type="ARBA" id="ARBA00006767"/>
    </source>
</evidence>
<dbReference type="GO" id="GO:0003729">
    <property type="term" value="F:mRNA binding"/>
    <property type="evidence" value="ECO:0007669"/>
    <property type="project" value="TreeGrafter"/>
</dbReference>
<dbReference type="InterPro" id="IPR003029">
    <property type="entry name" value="S1_domain"/>
</dbReference>
<feature type="domain" description="S1 motif" evidence="4">
    <location>
        <begin position="22"/>
        <end position="89"/>
    </location>
</feature>
<dbReference type="Gene3D" id="2.40.50.140">
    <property type="entry name" value="Nucleic acid-binding proteins"/>
    <property type="match status" value="4"/>
</dbReference>
<gene>
    <name evidence="5" type="ORF">A2V54_02640</name>
</gene>
<keyword evidence="3" id="KW-0687">Ribonucleoprotein</keyword>
<evidence type="ECO:0000313" key="5">
    <source>
        <dbReference type="EMBL" id="OGC44973.1"/>
    </source>
</evidence>
<dbReference type="PRINTS" id="PR00681">
    <property type="entry name" value="RIBOSOMALS1"/>
</dbReference>
<dbReference type="InterPro" id="IPR035104">
    <property type="entry name" value="Ribosomal_protein_S1-like"/>
</dbReference>
<organism evidence="5 6">
    <name type="scientific">candidate division WWE3 bacterium RBG_19FT_COMBO_53_11</name>
    <dbReference type="NCBI Taxonomy" id="1802613"/>
    <lineage>
        <taxon>Bacteria</taxon>
        <taxon>Katanobacteria</taxon>
    </lineage>
</organism>
<accession>A0A1F4UL72</accession>
<evidence type="ECO:0000256" key="2">
    <source>
        <dbReference type="ARBA" id="ARBA00022980"/>
    </source>
</evidence>
<dbReference type="STRING" id="1802613.A2V54_02640"/>
<feature type="domain" description="S1 motif" evidence="4">
    <location>
        <begin position="196"/>
        <end position="264"/>
    </location>
</feature>
<dbReference type="EMBL" id="MEUW01000001">
    <property type="protein sequence ID" value="OGC44973.1"/>
    <property type="molecule type" value="Genomic_DNA"/>
</dbReference>
<dbReference type="AlphaFoldDB" id="A0A1F4UL72"/>
<dbReference type="InterPro" id="IPR012340">
    <property type="entry name" value="NA-bd_OB-fold"/>
</dbReference>
<evidence type="ECO:0000259" key="4">
    <source>
        <dbReference type="PROSITE" id="PS50126"/>
    </source>
</evidence>
<dbReference type="CDD" id="cd04465">
    <property type="entry name" value="S1_RPS1_repeat_ec2_hs2"/>
    <property type="match status" value="1"/>
</dbReference>
<protein>
    <recommendedName>
        <fullName evidence="4">S1 motif domain-containing protein</fullName>
    </recommendedName>
</protein>
<dbReference type="GO" id="GO:0006412">
    <property type="term" value="P:translation"/>
    <property type="evidence" value="ECO:0007669"/>
    <property type="project" value="TreeGrafter"/>
</dbReference>
<comment type="similarity">
    <text evidence="1">Belongs to the bacterial ribosomal protein bS1 family.</text>
</comment>
<dbReference type="SUPFAM" id="SSF50249">
    <property type="entry name" value="Nucleic acid-binding proteins"/>
    <property type="match status" value="4"/>
</dbReference>
<proteinExistence type="inferred from homology"/>
<dbReference type="PANTHER" id="PTHR10724:SF7">
    <property type="entry name" value="SMALL RIBOSOMAL SUBUNIT PROTEIN BS1C"/>
    <property type="match status" value="1"/>
</dbReference>
<evidence type="ECO:0000313" key="6">
    <source>
        <dbReference type="Proteomes" id="UP000176583"/>
    </source>
</evidence>
<dbReference type="InterPro" id="IPR050437">
    <property type="entry name" value="Ribos_protein_bS1-like"/>
</dbReference>
<dbReference type="GO" id="GO:0022627">
    <property type="term" value="C:cytosolic small ribosomal subunit"/>
    <property type="evidence" value="ECO:0007669"/>
    <property type="project" value="TreeGrafter"/>
</dbReference>
<sequence length="349" mass="37944">MTNDMGALLEKAVAKVRQLKPGDVVEGIVLSKGKDEIILNVGAKAEGLVTGLELEDEAETAAKLKPGDKVLATVIQSEDNRGFILLSLKKAEIERDWREAVKSYEEEKILEVEILGPNRGGVVARMGSLRGFIPFSHLALANKMLANSGKLAGKVVKAKIIELNRDIDRLVLSEREALSKGERAQEQTALGKIKVGEKYEGEITSVTPFAAFVKFGDFEGMVHVSELSWEKTADATKVVKAGDKLSVVVTEVNPEEGRVMLSHRKTLPNPWEKIAEKYTVGSKIKGKVTKIADFGAFVELEPGIEGLIHVTETTGPLSEGDEVEARVLEVDPKKQKIALSLKAVGAAWR</sequence>
<keyword evidence="2" id="KW-0689">Ribosomal protein</keyword>